<dbReference type="InterPro" id="IPR029277">
    <property type="entry name" value="SVWC_dom"/>
</dbReference>
<accession>A0AAU9FIC4</accession>
<evidence type="ECO:0000256" key="1">
    <source>
        <dbReference type="ARBA" id="ARBA00004613"/>
    </source>
</evidence>
<evidence type="ECO:0000313" key="5">
    <source>
        <dbReference type="Proteomes" id="UP001500889"/>
    </source>
</evidence>
<dbReference type="SMART" id="SM01318">
    <property type="entry name" value="SVWC"/>
    <property type="match status" value="1"/>
</dbReference>
<dbReference type="GO" id="GO:0005576">
    <property type="term" value="C:extracellular region"/>
    <property type="evidence" value="ECO:0007669"/>
    <property type="project" value="UniProtKB-SubCell"/>
</dbReference>
<dbReference type="EMBL" id="AP029264">
    <property type="protein sequence ID" value="BFF95454.1"/>
    <property type="molecule type" value="Genomic_DNA"/>
</dbReference>
<feature type="domain" description="Single" evidence="3">
    <location>
        <begin position="23"/>
        <end position="94"/>
    </location>
</feature>
<gene>
    <name evidence="4" type="ORF">DMAD_12854</name>
</gene>
<evidence type="ECO:0000313" key="4">
    <source>
        <dbReference type="EMBL" id="BFF95454.1"/>
    </source>
</evidence>
<dbReference type="AlphaFoldDB" id="A0AAU9FIC4"/>
<dbReference type="Pfam" id="PF15430">
    <property type="entry name" value="SVWC"/>
    <property type="match status" value="1"/>
</dbReference>
<proteinExistence type="predicted"/>
<keyword evidence="2" id="KW-0964">Secreted</keyword>
<evidence type="ECO:0000256" key="2">
    <source>
        <dbReference type="ARBA" id="ARBA00022525"/>
    </source>
</evidence>
<sequence>MGFTPETEVSLNNYAHTAYPGRCVLDMEPSLVTLELGQGINLPNIPCVVLYCIGDGYGALHKCDHSKPPQSCRYGDFQKLDAAFPDCCQRKIICD</sequence>
<dbReference type="Proteomes" id="UP001500889">
    <property type="component" value="Chromosome U"/>
</dbReference>
<organism evidence="4 5">
    <name type="scientific">Drosophila madeirensis</name>
    <name type="common">Fruit fly</name>
    <dbReference type="NCBI Taxonomy" id="30013"/>
    <lineage>
        <taxon>Eukaryota</taxon>
        <taxon>Metazoa</taxon>
        <taxon>Ecdysozoa</taxon>
        <taxon>Arthropoda</taxon>
        <taxon>Hexapoda</taxon>
        <taxon>Insecta</taxon>
        <taxon>Pterygota</taxon>
        <taxon>Neoptera</taxon>
        <taxon>Endopterygota</taxon>
        <taxon>Diptera</taxon>
        <taxon>Brachycera</taxon>
        <taxon>Muscomorpha</taxon>
        <taxon>Ephydroidea</taxon>
        <taxon>Drosophilidae</taxon>
        <taxon>Drosophila</taxon>
        <taxon>Sophophora</taxon>
    </lineage>
</organism>
<reference evidence="4 5" key="1">
    <citation type="submission" date="2024-02" db="EMBL/GenBank/DDBJ databases">
        <title>A chromosome-level genome assembly of Drosophila madeirensis, a fruit fly species endemic to Madeira island.</title>
        <authorList>
            <person name="Tomihara K."/>
            <person name="Llopart A."/>
            <person name="Yamamoto D."/>
        </authorList>
    </citation>
    <scope>NUCLEOTIDE SEQUENCE [LARGE SCALE GENOMIC DNA]</scope>
    <source>
        <strain evidence="4 5">RF1</strain>
    </source>
</reference>
<protein>
    <recommendedName>
        <fullName evidence="3">Single domain-containing protein</fullName>
    </recommendedName>
</protein>
<evidence type="ECO:0000259" key="3">
    <source>
        <dbReference type="SMART" id="SM01318"/>
    </source>
</evidence>
<name>A0AAU9FIC4_DROMD</name>
<keyword evidence="5" id="KW-1185">Reference proteome</keyword>
<comment type="subcellular location">
    <subcellularLocation>
        <location evidence="1">Secreted</location>
    </subcellularLocation>
</comment>